<evidence type="ECO:0000256" key="1">
    <source>
        <dbReference type="SAM" id="MobiDB-lite"/>
    </source>
</evidence>
<evidence type="ECO:0000313" key="3">
    <source>
        <dbReference type="Proteomes" id="UP000182658"/>
    </source>
</evidence>
<name>A0A1J7J4Q8_9PEZI</name>
<proteinExistence type="predicted"/>
<reference evidence="2 3" key="1">
    <citation type="submission" date="2016-10" db="EMBL/GenBank/DDBJ databases">
        <title>Draft genome sequence of Coniochaeta ligniaria NRRL30616, a lignocellulolytic fungus for bioabatement of inhibitors in plant biomass hydrolysates.</title>
        <authorList>
            <consortium name="DOE Joint Genome Institute"/>
            <person name="Jimenez D.J."/>
            <person name="Hector R.E."/>
            <person name="Riley R."/>
            <person name="Sun H."/>
            <person name="Grigoriev I.V."/>
            <person name="Van Elsas J.D."/>
            <person name="Nichols N.N."/>
        </authorList>
    </citation>
    <scope>NUCLEOTIDE SEQUENCE [LARGE SCALE GENOMIC DNA]</scope>
    <source>
        <strain evidence="2 3">NRRL 30616</strain>
    </source>
</reference>
<feature type="region of interest" description="Disordered" evidence="1">
    <location>
        <begin position="149"/>
        <end position="168"/>
    </location>
</feature>
<organism evidence="2 3">
    <name type="scientific">Coniochaeta ligniaria NRRL 30616</name>
    <dbReference type="NCBI Taxonomy" id="1408157"/>
    <lineage>
        <taxon>Eukaryota</taxon>
        <taxon>Fungi</taxon>
        <taxon>Dikarya</taxon>
        <taxon>Ascomycota</taxon>
        <taxon>Pezizomycotina</taxon>
        <taxon>Sordariomycetes</taxon>
        <taxon>Sordariomycetidae</taxon>
        <taxon>Coniochaetales</taxon>
        <taxon>Coniochaetaceae</taxon>
        <taxon>Coniochaeta</taxon>
    </lineage>
</organism>
<dbReference type="EMBL" id="KV875104">
    <property type="protein sequence ID" value="OIW24132.1"/>
    <property type="molecule type" value="Genomic_DNA"/>
</dbReference>
<sequence length="168" mass="19071">MEIVRYGSRRKLKSQCHFVSPSRQAIVWYPPGGLPDPEFVPALAHDFLKIKLNHMEKSTATTGVQTPPADSPSVADDSDMVEDHGQFTVLTRPRHLLNPTHGASKRARRAVFSQAKITELRDSGMTREEVVKRMNRTAEDGRFAIAERRKRMDGRTMNRNKDKAELCE</sequence>
<dbReference type="InParanoid" id="A0A1J7J4Q8"/>
<protein>
    <submittedName>
        <fullName evidence="2">Uncharacterized protein</fullName>
    </submittedName>
</protein>
<accession>A0A1J7J4Q8</accession>
<feature type="region of interest" description="Disordered" evidence="1">
    <location>
        <begin position="59"/>
        <end position="79"/>
    </location>
</feature>
<gene>
    <name evidence="2" type="ORF">CONLIGDRAFT_685757</name>
</gene>
<evidence type="ECO:0000313" key="2">
    <source>
        <dbReference type="EMBL" id="OIW24132.1"/>
    </source>
</evidence>
<dbReference type="AlphaFoldDB" id="A0A1J7J4Q8"/>
<dbReference type="Proteomes" id="UP000182658">
    <property type="component" value="Unassembled WGS sequence"/>
</dbReference>
<keyword evidence="3" id="KW-1185">Reference proteome</keyword>
<feature type="compositionally biased region" description="Basic and acidic residues" evidence="1">
    <location>
        <begin position="153"/>
        <end position="168"/>
    </location>
</feature>